<dbReference type="Proteomes" id="UP000197065">
    <property type="component" value="Unassembled WGS sequence"/>
</dbReference>
<proteinExistence type="inferred from homology"/>
<dbReference type="EMBL" id="FYEH01000011">
    <property type="protein sequence ID" value="SNB73910.1"/>
    <property type="molecule type" value="Genomic_DNA"/>
</dbReference>
<dbReference type="InterPro" id="IPR028939">
    <property type="entry name" value="P5C_Rdtase_cat_N"/>
</dbReference>
<evidence type="ECO:0000313" key="3">
    <source>
        <dbReference type="EMBL" id="SNB73910.1"/>
    </source>
</evidence>
<dbReference type="PANTHER" id="PTHR11645">
    <property type="entry name" value="PYRROLINE-5-CARBOXYLATE REDUCTASE"/>
    <property type="match status" value="1"/>
</dbReference>
<sequence>MGFVGTGALSEAVVKGLQSLPGQRQPILLSPRSAAISTALAAAYPLVTRAESNQEVVDGSDIVFLAVLPRQLREVATSLRFRPEQTVISLVAGVMLAELADYVAPARTICRAIPLPPIRFKRGPILLYPQIEPALSVMAPLGDVVPLDSEAAMVKLTSATALMSSFFEAQNTVVHWLRTQGLEEGTTTSFVRSLFDGLSTLAQHEEQAGHPLIPAEHETKGGLNESVRRYLLDKGWFAELQAALDHVARHRLT</sequence>
<dbReference type="PANTHER" id="PTHR11645:SF13">
    <property type="entry name" value="PYRROLINE-5-CARBOXYLATE REDUCTASE CATALYTIC N-TERMINAL DOMAIN-CONTAINING PROTEIN"/>
    <property type="match status" value="1"/>
</dbReference>
<reference evidence="3 4" key="1">
    <citation type="submission" date="2017-06" db="EMBL/GenBank/DDBJ databases">
        <authorList>
            <person name="Kim H.J."/>
            <person name="Triplett B.A."/>
        </authorList>
    </citation>
    <scope>NUCLEOTIDE SEQUENCE [LARGE SCALE GENOMIC DNA]</scope>
    <source>
        <strain evidence="3 4">B29T1</strain>
    </source>
</reference>
<organism evidence="3 4">
    <name type="scientific">Arboricoccus pini</name>
    <dbReference type="NCBI Taxonomy" id="1963835"/>
    <lineage>
        <taxon>Bacteria</taxon>
        <taxon>Pseudomonadati</taxon>
        <taxon>Pseudomonadota</taxon>
        <taxon>Alphaproteobacteria</taxon>
        <taxon>Geminicoccales</taxon>
        <taxon>Geminicoccaceae</taxon>
        <taxon>Arboricoccus</taxon>
    </lineage>
</organism>
<dbReference type="InterPro" id="IPR036291">
    <property type="entry name" value="NAD(P)-bd_dom_sf"/>
</dbReference>
<protein>
    <submittedName>
        <fullName evidence="3">Pyrroline-5-carboxylate reductase</fullName>
    </submittedName>
</protein>
<evidence type="ECO:0000256" key="1">
    <source>
        <dbReference type="ARBA" id="ARBA00005525"/>
    </source>
</evidence>
<comment type="similarity">
    <text evidence="1">Belongs to the pyrroline-5-carboxylate reductase family.</text>
</comment>
<evidence type="ECO:0000259" key="2">
    <source>
        <dbReference type="Pfam" id="PF03807"/>
    </source>
</evidence>
<feature type="domain" description="Pyrroline-5-carboxylate reductase catalytic N-terminal" evidence="2">
    <location>
        <begin position="2"/>
        <end position="93"/>
    </location>
</feature>
<dbReference type="Gene3D" id="3.40.50.720">
    <property type="entry name" value="NAD(P)-binding Rossmann-like Domain"/>
    <property type="match status" value="1"/>
</dbReference>
<dbReference type="Pfam" id="PF03807">
    <property type="entry name" value="F420_oxidored"/>
    <property type="match status" value="1"/>
</dbReference>
<dbReference type="GO" id="GO:0055129">
    <property type="term" value="P:L-proline biosynthetic process"/>
    <property type="evidence" value="ECO:0007669"/>
    <property type="project" value="TreeGrafter"/>
</dbReference>
<dbReference type="AlphaFoldDB" id="A0A212RMX5"/>
<dbReference type="SUPFAM" id="SSF51735">
    <property type="entry name" value="NAD(P)-binding Rossmann-fold domains"/>
    <property type="match status" value="1"/>
</dbReference>
<gene>
    <name evidence="3" type="ORF">SAMN07250955_11125</name>
</gene>
<keyword evidence="4" id="KW-1185">Reference proteome</keyword>
<evidence type="ECO:0000313" key="4">
    <source>
        <dbReference type="Proteomes" id="UP000197065"/>
    </source>
</evidence>
<accession>A0A212RMX5</accession>
<dbReference type="GO" id="GO:0004735">
    <property type="term" value="F:pyrroline-5-carboxylate reductase activity"/>
    <property type="evidence" value="ECO:0007669"/>
    <property type="project" value="TreeGrafter"/>
</dbReference>
<name>A0A212RMX5_9PROT</name>